<dbReference type="Proteomes" id="UP000250434">
    <property type="component" value="Chromosome"/>
</dbReference>
<protein>
    <submittedName>
        <fullName evidence="6">Patatin</fullName>
    </submittedName>
</protein>
<evidence type="ECO:0000256" key="1">
    <source>
        <dbReference type="ARBA" id="ARBA00022801"/>
    </source>
</evidence>
<accession>A0A344L4E3</accession>
<feature type="short sequence motif" description="GXSXG" evidence="4">
    <location>
        <begin position="41"/>
        <end position="45"/>
    </location>
</feature>
<dbReference type="GO" id="GO:0016787">
    <property type="term" value="F:hydrolase activity"/>
    <property type="evidence" value="ECO:0007669"/>
    <property type="project" value="UniProtKB-UniRule"/>
</dbReference>
<dbReference type="InterPro" id="IPR002641">
    <property type="entry name" value="PNPLA_dom"/>
</dbReference>
<keyword evidence="7" id="KW-1185">Reference proteome</keyword>
<dbReference type="OrthoDB" id="2339873at2"/>
<reference evidence="6 7" key="1">
    <citation type="submission" date="2016-04" db="EMBL/GenBank/DDBJ databases">
        <title>Complete genome sequence and analysis of deep-sea sediment isolate, Amycolatopsis sp. WP1.</title>
        <authorList>
            <person name="Wang H."/>
            <person name="Chen S."/>
            <person name="Wu Q."/>
        </authorList>
    </citation>
    <scope>NUCLEOTIDE SEQUENCE [LARGE SCALE GENOMIC DNA]</scope>
    <source>
        <strain evidence="6 7">WP1</strain>
    </source>
</reference>
<evidence type="ECO:0000313" key="7">
    <source>
        <dbReference type="Proteomes" id="UP000250434"/>
    </source>
</evidence>
<organism evidence="6 7">
    <name type="scientific">Amycolatopsis albispora</name>
    <dbReference type="NCBI Taxonomy" id="1804986"/>
    <lineage>
        <taxon>Bacteria</taxon>
        <taxon>Bacillati</taxon>
        <taxon>Actinomycetota</taxon>
        <taxon>Actinomycetes</taxon>
        <taxon>Pseudonocardiales</taxon>
        <taxon>Pseudonocardiaceae</taxon>
        <taxon>Amycolatopsis</taxon>
    </lineage>
</organism>
<feature type="short sequence motif" description="GXGXXG" evidence="4">
    <location>
        <begin position="10"/>
        <end position="15"/>
    </location>
</feature>
<dbReference type="PANTHER" id="PTHR14226">
    <property type="entry name" value="NEUROPATHY TARGET ESTERASE/SWISS CHEESE D.MELANOGASTER"/>
    <property type="match status" value="1"/>
</dbReference>
<evidence type="ECO:0000256" key="2">
    <source>
        <dbReference type="ARBA" id="ARBA00022963"/>
    </source>
</evidence>
<dbReference type="KEGG" id="aab:A4R43_10495"/>
<feature type="domain" description="PNPLA" evidence="5">
    <location>
        <begin position="6"/>
        <end position="198"/>
    </location>
</feature>
<proteinExistence type="predicted"/>
<feature type="short sequence motif" description="DGA/G" evidence="4">
    <location>
        <begin position="185"/>
        <end position="187"/>
    </location>
</feature>
<dbReference type="InterPro" id="IPR016035">
    <property type="entry name" value="Acyl_Trfase/lysoPLipase"/>
</dbReference>
<dbReference type="GO" id="GO:0016042">
    <property type="term" value="P:lipid catabolic process"/>
    <property type="evidence" value="ECO:0007669"/>
    <property type="project" value="UniProtKB-UniRule"/>
</dbReference>
<name>A0A344L4E3_9PSEU</name>
<dbReference type="RefSeq" id="WP_113692167.1">
    <property type="nucleotide sequence ID" value="NZ_CP015163.1"/>
</dbReference>
<dbReference type="PROSITE" id="PS51635">
    <property type="entry name" value="PNPLA"/>
    <property type="match status" value="1"/>
</dbReference>
<evidence type="ECO:0000259" key="5">
    <source>
        <dbReference type="PROSITE" id="PS51635"/>
    </source>
</evidence>
<gene>
    <name evidence="6" type="ORF">A4R43_10495</name>
</gene>
<keyword evidence="1 4" id="KW-0378">Hydrolase</keyword>
<dbReference type="EMBL" id="CP015163">
    <property type="protein sequence ID" value="AXB42917.1"/>
    <property type="molecule type" value="Genomic_DNA"/>
</dbReference>
<keyword evidence="3 4" id="KW-0443">Lipid metabolism</keyword>
<dbReference type="Gene3D" id="3.40.1090.10">
    <property type="entry name" value="Cytosolic phospholipase A2 catalytic domain"/>
    <property type="match status" value="2"/>
</dbReference>
<dbReference type="AlphaFoldDB" id="A0A344L4E3"/>
<dbReference type="InterPro" id="IPR050301">
    <property type="entry name" value="NTE"/>
</dbReference>
<keyword evidence="2 4" id="KW-0442">Lipid degradation</keyword>
<evidence type="ECO:0000313" key="6">
    <source>
        <dbReference type="EMBL" id="AXB42917.1"/>
    </source>
</evidence>
<feature type="active site" description="Nucleophile" evidence="4">
    <location>
        <position position="43"/>
    </location>
</feature>
<sequence>MTQRALVLGGGGITGIAWEWGMLTGLAEAGVDLGTADLVIGTSAGSVVGAQVAAGVEPAVRYRAQLEPPDGELAAALDRGLLLRFALAMVGLPSPRRFRARIGRIALRAHTEASEADRIAVIESRLPVREWPERRLLITAVDAVSGRFRAFDRHDGVPLVHAVAASCAVPGVWPPVTIDGHRYLDGGVRSGSNADLATGADRVVVLAPLPRGIGPMTPVGKQVAALREHAQVALVSPDRAALAAIGRNVLDPAARAAAARAGYTQARSAVDGIRAVWA</sequence>
<dbReference type="SUPFAM" id="SSF52151">
    <property type="entry name" value="FabD/lysophospholipase-like"/>
    <property type="match status" value="1"/>
</dbReference>
<dbReference type="Pfam" id="PF01734">
    <property type="entry name" value="Patatin"/>
    <property type="match status" value="1"/>
</dbReference>
<evidence type="ECO:0000256" key="4">
    <source>
        <dbReference type="PROSITE-ProRule" id="PRU01161"/>
    </source>
</evidence>
<dbReference type="PANTHER" id="PTHR14226:SF57">
    <property type="entry name" value="BLR7027 PROTEIN"/>
    <property type="match status" value="1"/>
</dbReference>
<feature type="active site" description="Proton acceptor" evidence="4">
    <location>
        <position position="185"/>
    </location>
</feature>
<evidence type="ECO:0000256" key="3">
    <source>
        <dbReference type="ARBA" id="ARBA00023098"/>
    </source>
</evidence>